<dbReference type="AlphaFoldDB" id="A0A6B2MFR5"/>
<reference evidence="1" key="1">
    <citation type="submission" date="2019-11" db="EMBL/GenBank/DDBJ databases">
        <title>Burkholderia cenocepacia CF.</title>
        <authorList>
            <person name="Vianna E.F."/>
            <person name="Marques E.A."/>
            <person name="Albano R.M."/>
            <person name="Leao R.S."/>
        </authorList>
    </citation>
    <scope>NUCLEOTIDE SEQUENCE</scope>
    <source>
        <strain evidence="1">MS-2140</strain>
    </source>
</reference>
<gene>
    <name evidence="1" type="ORF">GFJ35_15830</name>
</gene>
<dbReference type="RefSeq" id="WP_163124364.1">
    <property type="nucleotide sequence ID" value="NZ_JAAEAM010000016.1"/>
</dbReference>
<organism evidence="1">
    <name type="scientific">Burkholderia cenocepacia</name>
    <dbReference type="NCBI Taxonomy" id="95486"/>
    <lineage>
        <taxon>Bacteria</taxon>
        <taxon>Pseudomonadati</taxon>
        <taxon>Pseudomonadota</taxon>
        <taxon>Betaproteobacteria</taxon>
        <taxon>Burkholderiales</taxon>
        <taxon>Burkholderiaceae</taxon>
        <taxon>Burkholderia</taxon>
        <taxon>Burkholderia cepacia complex</taxon>
    </lineage>
</organism>
<accession>A0A6B2MFR5</accession>
<sequence>MSEAPKRAVQFKLEMQGDTPADIATALLNLSARIDRERLSPHGVSGGVNVGYEYWFTASDHPTREEYVELVKDYLGIVQ</sequence>
<proteinExistence type="predicted"/>
<comment type="caution">
    <text evidence="1">The sequence shown here is derived from an EMBL/GenBank/DDBJ whole genome shotgun (WGS) entry which is preliminary data.</text>
</comment>
<name>A0A6B2MFR5_9BURK</name>
<dbReference type="EMBL" id="JAAEAM010000016">
    <property type="protein sequence ID" value="NDV73532.1"/>
    <property type="molecule type" value="Genomic_DNA"/>
</dbReference>
<protein>
    <submittedName>
        <fullName evidence="1">Uncharacterized protein</fullName>
    </submittedName>
</protein>
<evidence type="ECO:0000313" key="1">
    <source>
        <dbReference type="EMBL" id="NDV73532.1"/>
    </source>
</evidence>